<evidence type="ECO:0000313" key="4">
    <source>
        <dbReference type="Proteomes" id="UP000277671"/>
    </source>
</evidence>
<evidence type="ECO:0008006" key="5">
    <source>
        <dbReference type="Google" id="ProtNLM"/>
    </source>
</evidence>
<protein>
    <recommendedName>
        <fullName evidence="5">DUF1542 domain-containing protein</fullName>
    </recommendedName>
</protein>
<feature type="region of interest" description="Disordered" evidence="1">
    <location>
        <begin position="282"/>
        <end position="315"/>
    </location>
</feature>
<dbReference type="AlphaFoldDB" id="A0A495JHX6"/>
<feature type="compositionally biased region" description="Gly residues" evidence="1">
    <location>
        <begin position="292"/>
        <end position="315"/>
    </location>
</feature>
<keyword evidence="2" id="KW-0812">Transmembrane</keyword>
<proteinExistence type="predicted"/>
<keyword evidence="2" id="KW-1133">Transmembrane helix</keyword>
<evidence type="ECO:0000313" key="3">
    <source>
        <dbReference type="EMBL" id="RKR88507.1"/>
    </source>
</evidence>
<evidence type="ECO:0000256" key="1">
    <source>
        <dbReference type="SAM" id="MobiDB-lite"/>
    </source>
</evidence>
<sequence length="315" mass="32463">MYDTGVTWIAGKADRLAGGATVVRMVWVLVLLVLLVGGVTWWRRETTARQVRELADARADAVRWYERLGGQVLGLRGDEPAVRQALSDAGERYNAAGGQLEQARSAKQYELARETALEGLAYVRAARVALGIDPGPELPPLAASRGAGSITREREVNVQGQVFRAGPQPGAGTPYYYPGGRYQGRPVPSGWYSTPWWKTGLAAGAGVVGGMLIADALFSPAFADPGYGYDAGYQEGFADGADGADAGDAGAAGDGGADYTDVGYGGGSDYSAADYSADSGFGAADSSDWSGGDWGGGGDFGGGDWGGGDFGGGDF</sequence>
<accession>A0A495JHX6</accession>
<organism evidence="3 4">
    <name type="scientific">Micromonospora pisi</name>
    <dbReference type="NCBI Taxonomy" id="589240"/>
    <lineage>
        <taxon>Bacteria</taxon>
        <taxon>Bacillati</taxon>
        <taxon>Actinomycetota</taxon>
        <taxon>Actinomycetes</taxon>
        <taxon>Micromonosporales</taxon>
        <taxon>Micromonosporaceae</taxon>
        <taxon>Micromonospora</taxon>
    </lineage>
</organism>
<keyword evidence="2" id="KW-0472">Membrane</keyword>
<comment type="caution">
    <text evidence="3">The sequence shown here is derived from an EMBL/GenBank/DDBJ whole genome shotgun (WGS) entry which is preliminary data.</text>
</comment>
<dbReference type="Proteomes" id="UP000277671">
    <property type="component" value="Unassembled WGS sequence"/>
</dbReference>
<evidence type="ECO:0000256" key="2">
    <source>
        <dbReference type="SAM" id="Phobius"/>
    </source>
</evidence>
<gene>
    <name evidence="3" type="ORF">BDK92_2835</name>
</gene>
<dbReference type="EMBL" id="RBKT01000001">
    <property type="protein sequence ID" value="RKR88507.1"/>
    <property type="molecule type" value="Genomic_DNA"/>
</dbReference>
<feature type="compositionally biased region" description="Low complexity" evidence="1">
    <location>
        <begin position="282"/>
        <end position="291"/>
    </location>
</feature>
<keyword evidence="4" id="KW-1185">Reference proteome</keyword>
<reference evidence="3 4" key="1">
    <citation type="submission" date="2018-10" db="EMBL/GenBank/DDBJ databases">
        <title>Sequencing the genomes of 1000 actinobacteria strains.</title>
        <authorList>
            <person name="Klenk H.-P."/>
        </authorList>
    </citation>
    <scope>NUCLEOTIDE SEQUENCE [LARGE SCALE GENOMIC DNA]</scope>
    <source>
        <strain evidence="3 4">DSM 45175</strain>
    </source>
</reference>
<name>A0A495JHX6_9ACTN</name>
<feature type="transmembrane region" description="Helical" evidence="2">
    <location>
        <begin position="22"/>
        <end position="42"/>
    </location>
</feature>